<dbReference type="EMBL" id="CP144746">
    <property type="protein sequence ID" value="WVZ57977.1"/>
    <property type="molecule type" value="Genomic_DNA"/>
</dbReference>
<proteinExistence type="predicted"/>
<sequence>MNPFSEMSSSHSTWPLYVKQKFIMMPALIQGPKQPGNDIDVYLQPLVEELLLLWTEGVHMWDAHKEEAFDLRAMLFVTINDWPSLANLSRQSNRRFRACVHYLDETESTHLKHCRKVVYVGGHRRFLGGKHQKKGKHFNGKEENFGKPIHRSGKLVFEMVKSLSVVFGKGPGSVPVPNENGKAPMWKKKSIFWVLPYWEVLDVRHAIDVMHLTKNLCVNLLGFLGTYGKNKDTLEAREDMATLKGKHYLGTASYALSKREKEILKKYVRNCSRPEGCITKGYGTEEVIELCTDYIDELKPIGVRLSRYEGRLEGKGTLGKKVMICSDHVLFDRAHFTVLDHSTLVAPYMEEHKKILHDEYPGKYEAWITRRHIESFGV</sequence>
<dbReference type="PANTHER" id="PTHR10775:SF169">
    <property type="entry name" value="TRANSPOSASE"/>
    <property type="match status" value="1"/>
</dbReference>
<keyword evidence="3" id="KW-1185">Reference proteome</keyword>
<dbReference type="PANTHER" id="PTHR10775">
    <property type="entry name" value="OS08G0208400 PROTEIN"/>
    <property type="match status" value="1"/>
</dbReference>
<accession>A0AAQ3SPI0</accession>
<dbReference type="Pfam" id="PF13960">
    <property type="entry name" value="DUF4218"/>
    <property type="match status" value="1"/>
</dbReference>
<organism evidence="2 3">
    <name type="scientific">Paspalum notatum var. saurae</name>
    <dbReference type="NCBI Taxonomy" id="547442"/>
    <lineage>
        <taxon>Eukaryota</taxon>
        <taxon>Viridiplantae</taxon>
        <taxon>Streptophyta</taxon>
        <taxon>Embryophyta</taxon>
        <taxon>Tracheophyta</taxon>
        <taxon>Spermatophyta</taxon>
        <taxon>Magnoliopsida</taxon>
        <taxon>Liliopsida</taxon>
        <taxon>Poales</taxon>
        <taxon>Poaceae</taxon>
        <taxon>PACMAD clade</taxon>
        <taxon>Panicoideae</taxon>
        <taxon>Andropogonodae</taxon>
        <taxon>Paspaleae</taxon>
        <taxon>Paspalinae</taxon>
        <taxon>Paspalum</taxon>
    </lineage>
</organism>
<name>A0AAQ3SPI0_PASNO</name>
<protein>
    <recommendedName>
        <fullName evidence="1">DUF4218 domain-containing protein</fullName>
    </recommendedName>
</protein>
<dbReference type="InterPro" id="IPR004242">
    <property type="entry name" value="Transposase_21"/>
</dbReference>
<dbReference type="AlphaFoldDB" id="A0AAQ3SPI0"/>
<reference evidence="2 3" key="1">
    <citation type="submission" date="2024-02" db="EMBL/GenBank/DDBJ databases">
        <title>High-quality chromosome-scale genome assembly of Pensacola bahiagrass (Paspalum notatum Flugge var. saurae).</title>
        <authorList>
            <person name="Vega J.M."/>
            <person name="Podio M."/>
            <person name="Orjuela J."/>
            <person name="Siena L.A."/>
            <person name="Pessino S.C."/>
            <person name="Combes M.C."/>
            <person name="Mariac C."/>
            <person name="Albertini E."/>
            <person name="Pupilli F."/>
            <person name="Ortiz J.P.A."/>
            <person name="Leblanc O."/>
        </authorList>
    </citation>
    <scope>NUCLEOTIDE SEQUENCE [LARGE SCALE GENOMIC DNA]</scope>
    <source>
        <strain evidence="2">R1</strain>
        <tissue evidence="2">Leaf</tissue>
    </source>
</reference>
<evidence type="ECO:0000313" key="2">
    <source>
        <dbReference type="EMBL" id="WVZ57977.1"/>
    </source>
</evidence>
<dbReference type="Proteomes" id="UP001341281">
    <property type="component" value="Chromosome 02"/>
</dbReference>
<dbReference type="Pfam" id="PF02992">
    <property type="entry name" value="Transposase_21"/>
    <property type="match status" value="1"/>
</dbReference>
<evidence type="ECO:0000313" key="3">
    <source>
        <dbReference type="Proteomes" id="UP001341281"/>
    </source>
</evidence>
<feature type="domain" description="DUF4218" evidence="1">
    <location>
        <begin position="258"/>
        <end position="299"/>
    </location>
</feature>
<dbReference type="InterPro" id="IPR025452">
    <property type="entry name" value="DUF4218"/>
</dbReference>
<gene>
    <name evidence="2" type="ORF">U9M48_008299</name>
</gene>
<evidence type="ECO:0000259" key="1">
    <source>
        <dbReference type="Pfam" id="PF13960"/>
    </source>
</evidence>